<sequence length="113" mass="12531">MSYSVYYAFEDKEAQDGPFVASGTGWLDWGEWVLDIEGCEECHTLYEAGWAMAEPIRDELERLLDADGHNEDRDDITRAVLKAVNALPPGCETIIISDGTEPGDDDDDSGEDE</sequence>
<dbReference type="Proteomes" id="UP000245802">
    <property type="component" value="Chromosome"/>
</dbReference>
<reference evidence="2 3" key="1">
    <citation type="submission" date="2018-01" db="EMBL/GenBank/DDBJ databases">
        <title>G. obscuriglobus.</title>
        <authorList>
            <person name="Franke J."/>
            <person name="Blomberg W."/>
            <person name="Selmecki A."/>
        </authorList>
    </citation>
    <scope>NUCLEOTIDE SEQUENCE [LARGE SCALE GENOMIC DNA]</scope>
    <source>
        <strain evidence="2 3">DSM 5831</strain>
    </source>
</reference>
<dbReference type="KEGG" id="gog:C1280_18115"/>
<dbReference type="EMBL" id="CP025958">
    <property type="protein sequence ID" value="AWM38716.1"/>
    <property type="molecule type" value="Genomic_DNA"/>
</dbReference>
<gene>
    <name evidence="2" type="ORF">C1280_18115</name>
</gene>
<protein>
    <submittedName>
        <fullName evidence="2">Uncharacterized protein</fullName>
    </submittedName>
</protein>
<keyword evidence="3" id="KW-1185">Reference proteome</keyword>
<evidence type="ECO:0000256" key="1">
    <source>
        <dbReference type="SAM" id="MobiDB-lite"/>
    </source>
</evidence>
<evidence type="ECO:0000313" key="3">
    <source>
        <dbReference type="Proteomes" id="UP000245802"/>
    </source>
</evidence>
<evidence type="ECO:0000313" key="2">
    <source>
        <dbReference type="EMBL" id="AWM38716.1"/>
    </source>
</evidence>
<dbReference type="RefSeq" id="WP_010047310.1">
    <property type="nucleotide sequence ID" value="NZ_CP025958.1"/>
</dbReference>
<organism evidence="2 3">
    <name type="scientific">Gemmata obscuriglobus</name>
    <dbReference type="NCBI Taxonomy" id="114"/>
    <lineage>
        <taxon>Bacteria</taxon>
        <taxon>Pseudomonadati</taxon>
        <taxon>Planctomycetota</taxon>
        <taxon>Planctomycetia</taxon>
        <taxon>Gemmatales</taxon>
        <taxon>Gemmataceae</taxon>
        <taxon>Gemmata</taxon>
    </lineage>
</organism>
<proteinExistence type="predicted"/>
<name>A0A2Z3H569_9BACT</name>
<dbReference type="AlphaFoldDB" id="A0A2Z3H569"/>
<feature type="compositionally biased region" description="Acidic residues" evidence="1">
    <location>
        <begin position="101"/>
        <end position="113"/>
    </location>
</feature>
<accession>A0A2Z3H569</accession>
<feature type="region of interest" description="Disordered" evidence="1">
    <location>
        <begin position="92"/>
        <end position="113"/>
    </location>
</feature>